<reference evidence="1" key="1">
    <citation type="submission" date="2023-07" db="EMBL/GenBank/DDBJ databases">
        <authorList>
            <person name="Pelsma A.J. K."/>
        </authorList>
    </citation>
    <scope>NUCLEOTIDE SEQUENCE</scope>
</reference>
<name>A0AA48R9W1_9ZZZZ</name>
<sequence>MTAESRAGSLPRVSLAPRLDPGNRPTFYWSPAACRFEKLENFRLFAATERRKTTKQLQSLFLLEEIKKLDKARTFRSENLSSNGLREGLFRIAHLAALKTRRPAKSLANHNFNLGRKLDGWKARDFVLFCDVLLHKKQA</sequence>
<accession>A0AA48R9W1</accession>
<protein>
    <submittedName>
        <fullName evidence="1">Uncharacterized protein</fullName>
    </submittedName>
</protein>
<dbReference type="AlphaFoldDB" id="A0AA48R9W1"/>
<gene>
    <name evidence="1" type="ORF">AMST5_02244</name>
</gene>
<dbReference type="EMBL" id="OY288114">
    <property type="protein sequence ID" value="CAJ0870592.1"/>
    <property type="molecule type" value="Genomic_DNA"/>
</dbReference>
<proteinExistence type="predicted"/>
<organism evidence="1">
    <name type="scientific">freshwater sediment metagenome</name>
    <dbReference type="NCBI Taxonomy" id="556182"/>
    <lineage>
        <taxon>unclassified sequences</taxon>
        <taxon>metagenomes</taxon>
        <taxon>ecological metagenomes</taxon>
    </lineage>
</organism>
<evidence type="ECO:0000313" key="1">
    <source>
        <dbReference type="EMBL" id="CAJ0870592.1"/>
    </source>
</evidence>